<feature type="domain" description="BioF2-like acetyltransferase" evidence="1">
    <location>
        <begin position="185"/>
        <end position="334"/>
    </location>
</feature>
<organism evidence="2 3">
    <name type="scientific">Devosia enhydra</name>
    <dbReference type="NCBI Taxonomy" id="665118"/>
    <lineage>
        <taxon>Bacteria</taxon>
        <taxon>Pseudomonadati</taxon>
        <taxon>Pseudomonadota</taxon>
        <taxon>Alphaproteobacteria</taxon>
        <taxon>Hyphomicrobiales</taxon>
        <taxon>Devosiaceae</taxon>
        <taxon>Devosia</taxon>
    </lineage>
</organism>
<evidence type="ECO:0000313" key="3">
    <source>
        <dbReference type="Proteomes" id="UP000183447"/>
    </source>
</evidence>
<dbReference type="STRING" id="665118.SAMN02983003_0246"/>
<dbReference type="Pfam" id="PF13480">
    <property type="entry name" value="Acetyltransf_6"/>
    <property type="match status" value="1"/>
</dbReference>
<accession>A0A1K2HU63</accession>
<gene>
    <name evidence="2" type="ORF">SAMN02983003_0246</name>
</gene>
<dbReference type="Proteomes" id="UP000183447">
    <property type="component" value="Unassembled WGS sequence"/>
</dbReference>
<dbReference type="Gene3D" id="3.40.630.30">
    <property type="match status" value="1"/>
</dbReference>
<evidence type="ECO:0000259" key="1">
    <source>
        <dbReference type="Pfam" id="PF13480"/>
    </source>
</evidence>
<keyword evidence="2" id="KW-0808">Transferase</keyword>
<proteinExistence type="predicted"/>
<dbReference type="RefSeq" id="WP_177282344.1">
    <property type="nucleotide sequence ID" value="NZ_FPKU01000001.1"/>
</dbReference>
<dbReference type="AlphaFoldDB" id="A0A1K2HU63"/>
<sequence>MQHDPSLAARGSAPAALTPRFRRLAGFAEAEATWRALEAKGGLVSPGQSFDVCRLWCETLGVPKGEIVLLLAEAGDQPLALLPLRRIRVRGTHVLGWMLGNHVGANAPLLDPCRFGVLSSEARADLWAGLARLSGADLLFLRDMPIEMPDRLVLEAELGSTVPSDTLYRAHFSSFAEADAVQRNKSRRKHDRQQGDKLAALGSVNFETIANGDPEFPHALETLFRQRAERFAQMGICDPFAEPGIRAAYAALAAPGSGVDVRMALLRLDGEIVAARYCIHSGAVWYCLISSMSTEPRLQPGSPGKQCLLNVMQRLFEQGEAVLDMGSGLNDEKRHWCNEQIQLVHRYLPVTARGRLLAAGHRQVSALRRLAKDNDTVRSFVYRARAALARLRGRS</sequence>
<dbReference type="InterPro" id="IPR038740">
    <property type="entry name" value="BioF2-like_GNAT_dom"/>
</dbReference>
<protein>
    <submittedName>
        <fullName evidence="2">Acetyltransferase involved in cellulose biosynthesis, CelD/BcsL family</fullName>
    </submittedName>
</protein>
<dbReference type="GO" id="GO:0016740">
    <property type="term" value="F:transferase activity"/>
    <property type="evidence" value="ECO:0007669"/>
    <property type="project" value="UniProtKB-KW"/>
</dbReference>
<evidence type="ECO:0000313" key="2">
    <source>
        <dbReference type="EMBL" id="SFZ80986.1"/>
    </source>
</evidence>
<dbReference type="SUPFAM" id="SSF55729">
    <property type="entry name" value="Acyl-CoA N-acyltransferases (Nat)"/>
    <property type="match status" value="1"/>
</dbReference>
<keyword evidence="3" id="KW-1185">Reference proteome</keyword>
<reference evidence="2 3" key="1">
    <citation type="submission" date="2016-11" db="EMBL/GenBank/DDBJ databases">
        <authorList>
            <person name="Jaros S."/>
            <person name="Januszkiewicz K."/>
            <person name="Wedrychowicz H."/>
        </authorList>
    </citation>
    <scope>NUCLEOTIDE SEQUENCE [LARGE SCALE GENOMIC DNA]</scope>
    <source>
        <strain evidence="2 3">ATCC 23634</strain>
    </source>
</reference>
<dbReference type="InterPro" id="IPR016181">
    <property type="entry name" value="Acyl_CoA_acyltransferase"/>
</dbReference>
<name>A0A1K2HU63_9HYPH</name>
<dbReference type="EMBL" id="FPKU01000001">
    <property type="protein sequence ID" value="SFZ80986.1"/>
    <property type="molecule type" value="Genomic_DNA"/>
</dbReference>